<keyword evidence="4" id="KW-1185">Reference proteome</keyword>
<gene>
    <name evidence="3" type="ORF">A4G23_03889</name>
</gene>
<dbReference type="STRING" id="285473.A4G23_03889"/>
<dbReference type="EMBL" id="CP017316">
    <property type="protein sequence ID" value="AOT61012.1"/>
    <property type="molecule type" value="Genomic_DNA"/>
</dbReference>
<dbReference type="AlphaFoldDB" id="A0A1D8G6D0"/>
<dbReference type="KEGG" id="srn:A4G23_03889"/>
<accession>A0A1D8G6D0</accession>
<protein>
    <recommendedName>
        <fullName evidence="2">DUF4097 domain-containing protein</fullName>
    </recommendedName>
</protein>
<organism evidence="3 4">
    <name type="scientific">Streptomyces rubrolavendulae</name>
    <dbReference type="NCBI Taxonomy" id="285473"/>
    <lineage>
        <taxon>Bacteria</taxon>
        <taxon>Bacillati</taxon>
        <taxon>Actinomycetota</taxon>
        <taxon>Actinomycetes</taxon>
        <taxon>Kitasatosporales</taxon>
        <taxon>Streptomycetaceae</taxon>
        <taxon>Streptomyces</taxon>
    </lineage>
</organism>
<dbReference type="InterPro" id="IPR025164">
    <property type="entry name" value="Toastrack_DUF4097"/>
</dbReference>
<dbReference type="GeneID" id="91405433"/>
<dbReference type="Proteomes" id="UP000095349">
    <property type="component" value="Chromosome"/>
</dbReference>
<dbReference type="RefSeq" id="WP_051839539.1">
    <property type="nucleotide sequence ID" value="NZ_CP017316.1"/>
</dbReference>
<sequence>MPEWSVTEPMKLTLDDPVTALRVRVVNGAVNVVGTDGGPARLEVAEVRGPALTVTQDGGTLTVGYPDLSRKGGLLDRLLARLPQLSKADARSAVVSLAVPAGASVEIEAVGAGAVVSGVRGRTKVSGVGGDMTLVGLSGPVRAQTVSGGVEAQSVTGDLRFQSVSGDLTVVEGSGASVRADSVSGDVLVDVDPEGEATDIQVATVTGEVAIRLPHRADARVEASTTSGSVASAFDGLRVDGAWGAKRISGTLGAGTGTLKATTMSGAIALLRRPEPSGPGGSGAGTSDDLPSSGKAL</sequence>
<evidence type="ECO:0000313" key="4">
    <source>
        <dbReference type="Proteomes" id="UP000095349"/>
    </source>
</evidence>
<evidence type="ECO:0000256" key="1">
    <source>
        <dbReference type="SAM" id="MobiDB-lite"/>
    </source>
</evidence>
<proteinExistence type="predicted"/>
<dbReference type="PATRIC" id="fig|285473.5.peg.4078"/>
<reference evidence="3 4" key="1">
    <citation type="submission" date="2016-09" db="EMBL/GenBank/DDBJ databases">
        <title>Streptomyces rubrolavendulae MJM4426 Genome sequencing and assembly.</title>
        <authorList>
            <person name="Kim J.-G."/>
        </authorList>
    </citation>
    <scope>NUCLEOTIDE SEQUENCE [LARGE SCALE GENOMIC DNA]</scope>
    <source>
        <strain evidence="3 4">MJM4426</strain>
    </source>
</reference>
<feature type="domain" description="DUF4097" evidence="2">
    <location>
        <begin position="141"/>
        <end position="270"/>
    </location>
</feature>
<evidence type="ECO:0000259" key="2">
    <source>
        <dbReference type="Pfam" id="PF13349"/>
    </source>
</evidence>
<feature type="region of interest" description="Disordered" evidence="1">
    <location>
        <begin position="271"/>
        <end position="297"/>
    </location>
</feature>
<evidence type="ECO:0000313" key="3">
    <source>
        <dbReference type="EMBL" id="AOT61012.1"/>
    </source>
</evidence>
<dbReference type="Pfam" id="PF13349">
    <property type="entry name" value="DUF4097"/>
    <property type="match status" value="1"/>
</dbReference>
<dbReference type="OrthoDB" id="3367592at2"/>
<name>A0A1D8G6D0_9ACTN</name>